<evidence type="ECO:0000313" key="2">
    <source>
        <dbReference type="Proteomes" id="UP001501563"/>
    </source>
</evidence>
<reference evidence="2" key="1">
    <citation type="journal article" date="2019" name="Int. J. Syst. Evol. Microbiol.">
        <title>The Global Catalogue of Microorganisms (GCM) 10K type strain sequencing project: providing services to taxonomists for standard genome sequencing and annotation.</title>
        <authorList>
            <consortium name="The Broad Institute Genomics Platform"/>
            <consortium name="The Broad Institute Genome Sequencing Center for Infectious Disease"/>
            <person name="Wu L."/>
            <person name="Ma J."/>
        </authorList>
    </citation>
    <scope>NUCLEOTIDE SEQUENCE [LARGE SCALE GENOMIC DNA]</scope>
    <source>
        <strain evidence="2">JCM 16578</strain>
    </source>
</reference>
<protein>
    <submittedName>
        <fullName evidence="1">Uncharacterized protein</fullName>
    </submittedName>
</protein>
<evidence type="ECO:0000313" key="1">
    <source>
        <dbReference type="EMBL" id="GAA3894427.1"/>
    </source>
</evidence>
<keyword evidence="2" id="KW-1185">Reference proteome</keyword>
<proteinExistence type="predicted"/>
<name>A0ABP7L4Y6_9ACTN</name>
<gene>
    <name evidence="1" type="ORF">GCM10022207_73150</name>
</gene>
<dbReference type="Proteomes" id="UP001501563">
    <property type="component" value="Unassembled WGS sequence"/>
</dbReference>
<accession>A0ABP7L4Y6</accession>
<sequence length="116" mass="12089">MWWQWGVRHGVDSVARLSAVVRSPHRADGIQASAGLNNCSDSADLGAKKGSYGLLGNPPARGTQGTAYGSVAVPIGTGPAVDRSGPRALHPVQTGCVRYERPGSRARRAAPVAWTT</sequence>
<dbReference type="EMBL" id="BAAAZA010000032">
    <property type="protein sequence ID" value="GAA3894427.1"/>
    <property type="molecule type" value="Genomic_DNA"/>
</dbReference>
<comment type="caution">
    <text evidence="1">The sequence shown here is derived from an EMBL/GenBank/DDBJ whole genome shotgun (WGS) entry which is preliminary data.</text>
</comment>
<organism evidence="1 2">
    <name type="scientific">Streptomyces lannensis</name>
    <dbReference type="NCBI Taxonomy" id="766498"/>
    <lineage>
        <taxon>Bacteria</taxon>
        <taxon>Bacillati</taxon>
        <taxon>Actinomycetota</taxon>
        <taxon>Actinomycetes</taxon>
        <taxon>Kitasatosporales</taxon>
        <taxon>Streptomycetaceae</taxon>
        <taxon>Streptomyces</taxon>
    </lineage>
</organism>